<organism evidence="2 3">
    <name type="scientific">Sphingomonas psychrolutea</name>
    <dbReference type="NCBI Taxonomy" id="1259676"/>
    <lineage>
        <taxon>Bacteria</taxon>
        <taxon>Pseudomonadati</taxon>
        <taxon>Pseudomonadota</taxon>
        <taxon>Alphaproteobacteria</taxon>
        <taxon>Sphingomonadales</taxon>
        <taxon>Sphingomonadaceae</taxon>
        <taxon>Sphingomonas</taxon>
    </lineage>
</organism>
<keyword evidence="3" id="KW-1185">Reference proteome</keyword>
<evidence type="ECO:0000313" key="3">
    <source>
        <dbReference type="Proteomes" id="UP000618591"/>
    </source>
</evidence>
<accession>A0ABQ1GG10</accession>
<dbReference type="Proteomes" id="UP000618591">
    <property type="component" value="Unassembled WGS sequence"/>
</dbReference>
<evidence type="ECO:0000259" key="1">
    <source>
        <dbReference type="Pfam" id="PF14240"/>
    </source>
</evidence>
<dbReference type="InterPro" id="IPR025924">
    <property type="entry name" value="YHYH_dom"/>
</dbReference>
<protein>
    <recommendedName>
        <fullName evidence="1">YHYH domain-containing protein</fullName>
    </recommendedName>
</protein>
<dbReference type="EMBL" id="BMDW01000005">
    <property type="protein sequence ID" value="GGA43077.1"/>
    <property type="molecule type" value="Genomic_DNA"/>
</dbReference>
<dbReference type="RefSeq" id="WP_188445933.1">
    <property type="nucleotide sequence ID" value="NZ_BMDW01000005.1"/>
</dbReference>
<comment type="caution">
    <text evidence="2">The sequence shown here is derived from an EMBL/GenBank/DDBJ whole genome shotgun (WGS) entry which is preliminary data.</text>
</comment>
<name>A0ABQ1GG10_9SPHN</name>
<dbReference type="Pfam" id="PF14240">
    <property type="entry name" value="YHYH"/>
    <property type="match status" value="1"/>
</dbReference>
<gene>
    <name evidence="2" type="ORF">GCM10011395_11690</name>
</gene>
<sequence length="327" mass="34663">MDDGTCHAPPGLQLACLPRGGPAGGPPRPEQGVAIPATAVDTRTTLCALQSKGTNASVRLRFEARWSCSADARTLVANGVPNHRVGAFPNAGNPNPLAAQSVRFSTTLTPVARAGSGAFVKVAGYALNGIKFDPGTAQSCDTPCVDRGAGHGNPWRIEALGQTFFAFGVDANHAHVQPGGAYHYHGVPEGMLSPAARAGRAMALIGWAVDGYPIYARFGHADAMALASSLRAMRPSYRLKARPDAGRPRVDFAPMGTFTQDYEFVAGLGDLDQCNGRRDVTPEFPRGIYHYYATDGFPFIQRCVKGTPARVADDGPPPFGTFARPRW</sequence>
<reference evidence="3" key="1">
    <citation type="journal article" date="2019" name="Int. J. Syst. Evol. Microbiol.">
        <title>The Global Catalogue of Microorganisms (GCM) 10K type strain sequencing project: providing services to taxonomists for standard genome sequencing and annotation.</title>
        <authorList>
            <consortium name="The Broad Institute Genomics Platform"/>
            <consortium name="The Broad Institute Genome Sequencing Center for Infectious Disease"/>
            <person name="Wu L."/>
            <person name="Ma J."/>
        </authorList>
    </citation>
    <scope>NUCLEOTIDE SEQUENCE [LARGE SCALE GENOMIC DNA]</scope>
    <source>
        <strain evidence="3">CGMCC 1.10106</strain>
    </source>
</reference>
<feature type="domain" description="YHYH" evidence="1">
    <location>
        <begin position="107"/>
        <end position="306"/>
    </location>
</feature>
<proteinExistence type="predicted"/>
<evidence type="ECO:0000313" key="2">
    <source>
        <dbReference type="EMBL" id="GGA43077.1"/>
    </source>
</evidence>